<dbReference type="PROSITE" id="PS51562">
    <property type="entry name" value="RNA_CAP0_MT"/>
    <property type="match status" value="1"/>
</dbReference>
<dbReference type="EC" id="2.1.1.56" evidence="2"/>
<evidence type="ECO:0000256" key="8">
    <source>
        <dbReference type="ARBA" id="ARBA00023042"/>
    </source>
</evidence>
<dbReference type="AlphaFoldDB" id="A0A8H7PCG5"/>
<keyword evidence="18" id="KW-1185">Reference proteome</keyword>
<keyword evidence="7" id="KW-0694">RNA-binding</keyword>
<evidence type="ECO:0000256" key="7">
    <source>
        <dbReference type="ARBA" id="ARBA00022884"/>
    </source>
</evidence>
<sequence>MSKRRLSDDFEYVRKIAREKIDSDAATQAHLVAQHYNARPEVGVEKRQESTIIRLRSFNNWIKSVLIGRHVRRGDTVLDMGCGKGGDLQKWARGRIGYLVASDIAEVSLQQMEERYKSMRNAHFGAVFIPLDCYSEYLAPRLPPDVRFNLVSMQFCMHYSFESEQKARTMLQNVTSNLVRGGWFIGTIPDANWIVKKVRSLPRGEHEIGNSVYSIKFEDIKYNENGEKIGFTPMGCKYWFHLQDAVDCPEYLVHFPTFQKLASEFGLELRLKENFHDFYKSAAQDKDNNELLTRMKVVGGYDKEMSSDEWEAAGIYLAFAFQKI</sequence>
<comment type="catalytic activity">
    <reaction evidence="12">
        <text>a 5'-end (5'-triphosphoguanosine)-ribonucleoside in mRNA + S-adenosyl-L-methionine = a 5'-end (N(7)-methyl 5'-triphosphoguanosine)-ribonucleoside in mRNA + S-adenosyl-L-homocysteine</text>
        <dbReference type="Rhea" id="RHEA:67008"/>
        <dbReference type="Rhea" id="RHEA-COMP:17166"/>
        <dbReference type="Rhea" id="RHEA-COMP:17167"/>
        <dbReference type="ChEBI" id="CHEBI:57856"/>
        <dbReference type="ChEBI" id="CHEBI:59789"/>
        <dbReference type="ChEBI" id="CHEBI:156461"/>
        <dbReference type="ChEBI" id="CHEBI:167617"/>
        <dbReference type="EC" id="2.1.1.56"/>
    </reaction>
</comment>
<dbReference type="InterPro" id="IPR039753">
    <property type="entry name" value="RG7MT1"/>
</dbReference>
<feature type="site" description="mRNA cap binding" evidence="15">
    <location>
        <position position="84"/>
    </location>
</feature>
<feature type="site" description="mRNA cap binding" evidence="15">
    <location>
        <position position="250"/>
    </location>
</feature>
<protein>
    <recommendedName>
        <fullName evidence="13">mRNA cap guanine-N(7) methyltransferase</fullName>
        <ecNumber evidence="2">2.1.1.56</ecNumber>
    </recommendedName>
    <alternativeName>
        <fullName evidence="10">mRNA (guanine-N(7))-methyltransferase</fullName>
    </alternativeName>
    <alternativeName>
        <fullName evidence="11">mRNA cap methyltransferase</fullName>
    </alternativeName>
</protein>
<dbReference type="EMBL" id="JAEPQZ010000022">
    <property type="protein sequence ID" value="KAG2171326.1"/>
    <property type="molecule type" value="Genomic_DNA"/>
</dbReference>
<dbReference type="InterPro" id="IPR029063">
    <property type="entry name" value="SAM-dependent_MTases_sf"/>
</dbReference>
<evidence type="ECO:0000256" key="3">
    <source>
        <dbReference type="ARBA" id="ARBA00022603"/>
    </source>
</evidence>
<feature type="binding site" evidence="14">
    <location>
        <position position="154"/>
    </location>
    <ligand>
        <name>S-adenosyl-L-methionine</name>
        <dbReference type="ChEBI" id="CHEBI:59789"/>
    </ligand>
</feature>
<evidence type="ECO:0000256" key="11">
    <source>
        <dbReference type="ARBA" id="ARBA00033387"/>
    </source>
</evidence>
<feature type="binding site" evidence="14">
    <location>
        <position position="159"/>
    </location>
    <ligand>
        <name>S-adenosyl-L-methionine</name>
        <dbReference type="ChEBI" id="CHEBI:59789"/>
    </ligand>
</feature>
<feature type="domain" description="MRNA cap 0 methyltransferase" evidence="16">
    <location>
        <begin position="50"/>
        <end position="324"/>
    </location>
</feature>
<keyword evidence="5" id="KW-0808">Transferase</keyword>
<dbReference type="SUPFAM" id="SSF53335">
    <property type="entry name" value="S-adenosyl-L-methionine-dependent methyltransferases"/>
    <property type="match status" value="1"/>
</dbReference>
<feature type="binding site" evidence="14">
    <location>
        <position position="81"/>
    </location>
    <ligand>
        <name>S-adenosyl-L-methionine</name>
        <dbReference type="ChEBI" id="CHEBI:59789"/>
    </ligand>
</feature>
<keyword evidence="6" id="KW-0949">S-adenosyl-L-methionine</keyword>
<dbReference type="CDD" id="cd02440">
    <property type="entry name" value="AdoMet_MTases"/>
    <property type="match status" value="1"/>
</dbReference>
<feature type="site" description="mRNA cap binding" evidence="15">
    <location>
        <position position="115"/>
    </location>
</feature>
<evidence type="ECO:0000256" key="6">
    <source>
        <dbReference type="ARBA" id="ARBA00022691"/>
    </source>
</evidence>
<gene>
    <name evidence="17" type="ORF">INT43_002948</name>
</gene>
<accession>A0A8H7PCG5</accession>
<evidence type="ECO:0000256" key="4">
    <source>
        <dbReference type="ARBA" id="ARBA00022664"/>
    </source>
</evidence>
<dbReference type="InterPro" id="IPR004971">
    <property type="entry name" value="mRNA_G-N7_MeTrfase_dom"/>
</dbReference>
<dbReference type="PANTHER" id="PTHR12189">
    <property type="entry name" value="MRNA GUANINE-7- METHYLTRANSFERASE"/>
    <property type="match status" value="1"/>
</dbReference>
<dbReference type="GO" id="GO:0005634">
    <property type="term" value="C:nucleus"/>
    <property type="evidence" value="ECO:0007669"/>
    <property type="project" value="UniProtKB-SubCell"/>
</dbReference>
<feature type="binding site" evidence="14">
    <location>
        <position position="63"/>
    </location>
    <ligand>
        <name>S-adenosyl-L-methionine</name>
        <dbReference type="ChEBI" id="CHEBI:59789"/>
    </ligand>
</feature>
<keyword evidence="4" id="KW-0507">mRNA processing</keyword>
<keyword evidence="8 15" id="KW-0506">mRNA capping</keyword>
<dbReference type="PANTHER" id="PTHR12189:SF2">
    <property type="entry name" value="MRNA CAP GUANINE-N7 METHYLTRANSFERASE"/>
    <property type="match status" value="1"/>
</dbReference>
<dbReference type="Proteomes" id="UP000654370">
    <property type="component" value="Unassembled WGS sequence"/>
</dbReference>
<organism evidence="17 18">
    <name type="scientific">Mortierella isabellina</name>
    <name type="common">Filamentous fungus</name>
    <name type="synonym">Umbelopsis isabellina</name>
    <dbReference type="NCBI Taxonomy" id="91625"/>
    <lineage>
        <taxon>Eukaryota</taxon>
        <taxon>Fungi</taxon>
        <taxon>Fungi incertae sedis</taxon>
        <taxon>Mucoromycota</taxon>
        <taxon>Mucoromycotina</taxon>
        <taxon>Umbelopsidomycetes</taxon>
        <taxon>Umbelopsidales</taxon>
        <taxon>Umbelopsidaceae</taxon>
        <taxon>Umbelopsis</taxon>
    </lineage>
</organism>
<feature type="binding site" evidence="15">
    <location>
        <begin position="59"/>
        <end position="60"/>
    </location>
    <ligand>
        <name>mRNA</name>
        <dbReference type="ChEBI" id="CHEBI:33699"/>
    </ligand>
</feature>
<evidence type="ECO:0000313" key="17">
    <source>
        <dbReference type="EMBL" id="KAG2171326.1"/>
    </source>
</evidence>
<comment type="caution">
    <text evidence="17">The sequence shown here is derived from an EMBL/GenBank/DDBJ whole genome shotgun (WGS) entry which is preliminary data.</text>
</comment>
<evidence type="ECO:0000256" key="14">
    <source>
        <dbReference type="PIRSR" id="PIRSR028762-1"/>
    </source>
</evidence>
<dbReference type="Gene3D" id="3.40.50.150">
    <property type="entry name" value="Vaccinia Virus protein VP39"/>
    <property type="match status" value="1"/>
</dbReference>
<dbReference type="InterPro" id="IPR016899">
    <property type="entry name" value="mRNA_G-N7_MeTrfase_euk"/>
</dbReference>
<feature type="site" description="mRNA cap binding" evidence="15">
    <location>
        <position position="316"/>
    </location>
</feature>
<evidence type="ECO:0000313" key="18">
    <source>
        <dbReference type="Proteomes" id="UP000654370"/>
    </source>
</evidence>
<feature type="site" description="mRNA cap binding" evidence="15">
    <location>
        <position position="90"/>
    </location>
</feature>
<evidence type="ECO:0000256" key="1">
    <source>
        <dbReference type="ARBA" id="ARBA00004123"/>
    </source>
</evidence>
<feature type="site" description="mRNA cap binding" evidence="15">
    <location>
        <position position="158"/>
    </location>
</feature>
<evidence type="ECO:0000256" key="9">
    <source>
        <dbReference type="ARBA" id="ARBA00023242"/>
    </source>
</evidence>
<proteinExistence type="predicted"/>
<dbReference type="Pfam" id="PF03291">
    <property type="entry name" value="mRNA_G-N7_MeTrfase"/>
    <property type="match status" value="1"/>
</dbReference>
<evidence type="ECO:0000256" key="2">
    <source>
        <dbReference type="ARBA" id="ARBA00011926"/>
    </source>
</evidence>
<keyword evidence="9" id="KW-0539">Nucleus</keyword>
<evidence type="ECO:0000259" key="16">
    <source>
        <dbReference type="PROSITE" id="PS51562"/>
    </source>
</evidence>
<feature type="binding site" evidence="14">
    <location>
        <position position="132"/>
    </location>
    <ligand>
        <name>S-adenosyl-L-methionine</name>
        <dbReference type="ChEBI" id="CHEBI:59789"/>
    </ligand>
</feature>
<keyword evidence="3" id="KW-0489">Methyltransferase</keyword>
<evidence type="ECO:0000256" key="15">
    <source>
        <dbReference type="PIRSR" id="PIRSR028762-2"/>
    </source>
</evidence>
<dbReference type="PIRSF" id="PIRSF028762">
    <property type="entry name" value="ABD1"/>
    <property type="match status" value="1"/>
</dbReference>
<dbReference type="GO" id="GO:0003723">
    <property type="term" value="F:RNA binding"/>
    <property type="evidence" value="ECO:0007669"/>
    <property type="project" value="UniProtKB-KW"/>
</dbReference>
<feature type="binding site" evidence="14">
    <location>
        <position position="103"/>
    </location>
    <ligand>
        <name>S-adenosyl-L-methionine</name>
        <dbReference type="ChEBI" id="CHEBI:59789"/>
    </ligand>
</feature>
<evidence type="ECO:0000256" key="10">
    <source>
        <dbReference type="ARBA" id="ARBA00032772"/>
    </source>
</evidence>
<evidence type="ECO:0000256" key="13">
    <source>
        <dbReference type="ARBA" id="ARBA00049739"/>
    </source>
</evidence>
<reference evidence="17" key="1">
    <citation type="submission" date="2020-12" db="EMBL/GenBank/DDBJ databases">
        <title>Metabolic potential, ecology and presence of endohyphal bacteria is reflected in genomic diversity of Mucoromycotina.</title>
        <authorList>
            <person name="Muszewska A."/>
            <person name="Okrasinska A."/>
            <person name="Steczkiewicz K."/>
            <person name="Drgas O."/>
            <person name="Orlowska M."/>
            <person name="Perlinska-Lenart U."/>
            <person name="Aleksandrzak-Piekarczyk T."/>
            <person name="Szatraj K."/>
            <person name="Zielenkiewicz U."/>
            <person name="Pilsyk S."/>
            <person name="Malc E."/>
            <person name="Mieczkowski P."/>
            <person name="Kruszewska J.S."/>
            <person name="Biernat P."/>
            <person name="Pawlowska J."/>
        </authorList>
    </citation>
    <scope>NUCLEOTIDE SEQUENCE</scope>
    <source>
        <strain evidence="17">WA0000067209</strain>
    </source>
</reference>
<comment type="subcellular location">
    <subcellularLocation>
        <location evidence="1">Nucleus</location>
    </subcellularLocation>
</comment>
<dbReference type="GO" id="GO:0004482">
    <property type="term" value="F:mRNA 5'-cap (guanine-N7-)-methyltransferase activity"/>
    <property type="evidence" value="ECO:0007669"/>
    <property type="project" value="UniProtKB-EC"/>
</dbReference>
<evidence type="ECO:0000256" key="12">
    <source>
        <dbReference type="ARBA" id="ARBA00044712"/>
    </source>
</evidence>
<name>A0A8H7PCG5_MORIS</name>
<dbReference type="OrthoDB" id="10248867at2759"/>
<evidence type="ECO:0000256" key="5">
    <source>
        <dbReference type="ARBA" id="ARBA00022679"/>
    </source>
</evidence>